<keyword evidence="3" id="KW-1185">Reference proteome</keyword>
<evidence type="ECO:0000256" key="1">
    <source>
        <dbReference type="SAM" id="Phobius"/>
    </source>
</evidence>
<keyword evidence="1" id="KW-0472">Membrane</keyword>
<proteinExistence type="predicted"/>
<dbReference type="Proteomes" id="UP001552594">
    <property type="component" value="Unassembled WGS sequence"/>
</dbReference>
<evidence type="ECO:0000313" key="2">
    <source>
        <dbReference type="EMBL" id="MEV5507768.1"/>
    </source>
</evidence>
<sequence>MRRSPEGYGTKDTAYRALQRYLLDRKLEGSPSHTAAWDLVAETVSPLPDPVAVPGAVWLLRRAGAAKRMTVEVPDGTGVPRPVTVRLGAPAAVRGGKGPSSGTWVAVLGVLFLVLGALMIYFSTAGDKDVLVWQGHVVAPNDRCLGAENRRCGDVAHSERRYQPASVNGLVGGSVFTVMGAGCLWLARRQG</sequence>
<comment type="caution">
    <text evidence="2">The sequence shown here is derived from an EMBL/GenBank/DDBJ whole genome shotgun (WGS) entry which is preliminary data.</text>
</comment>
<gene>
    <name evidence="2" type="ORF">AB0L16_15015</name>
</gene>
<keyword evidence="1" id="KW-0812">Transmembrane</keyword>
<feature type="transmembrane region" description="Helical" evidence="1">
    <location>
        <begin position="104"/>
        <end position="123"/>
    </location>
</feature>
<dbReference type="EMBL" id="JBFAUK010000010">
    <property type="protein sequence ID" value="MEV5507768.1"/>
    <property type="molecule type" value="Genomic_DNA"/>
</dbReference>
<keyword evidence="1" id="KW-1133">Transmembrane helix</keyword>
<feature type="transmembrane region" description="Helical" evidence="1">
    <location>
        <begin position="167"/>
        <end position="187"/>
    </location>
</feature>
<evidence type="ECO:0000313" key="3">
    <source>
        <dbReference type="Proteomes" id="UP001552594"/>
    </source>
</evidence>
<dbReference type="RefSeq" id="WP_153068725.1">
    <property type="nucleotide sequence ID" value="NZ_JBFAUK010000010.1"/>
</dbReference>
<name>A0ABV3JYK4_STRON</name>
<organism evidence="2 3">
    <name type="scientific">Streptomyces orinoci</name>
    <name type="common">Streptoverticillium orinoci</name>
    <dbReference type="NCBI Taxonomy" id="67339"/>
    <lineage>
        <taxon>Bacteria</taxon>
        <taxon>Bacillati</taxon>
        <taxon>Actinomycetota</taxon>
        <taxon>Actinomycetes</taxon>
        <taxon>Kitasatosporales</taxon>
        <taxon>Streptomycetaceae</taxon>
        <taxon>Streptomyces</taxon>
    </lineage>
</organism>
<accession>A0ABV3JYK4</accession>
<protein>
    <submittedName>
        <fullName evidence="2">Uncharacterized protein</fullName>
    </submittedName>
</protein>
<reference evidence="2 3" key="1">
    <citation type="submission" date="2024-06" db="EMBL/GenBank/DDBJ databases">
        <title>The Natural Products Discovery Center: Release of the First 8490 Sequenced Strains for Exploring Actinobacteria Biosynthetic Diversity.</title>
        <authorList>
            <person name="Kalkreuter E."/>
            <person name="Kautsar S.A."/>
            <person name="Yang D."/>
            <person name="Bader C.D."/>
            <person name="Teijaro C.N."/>
            <person name="Fluegel L."/>
            <person name="Davis C.M."/>
            <person name="Simpson J.R."/>
            <person name="Lauterbach L."/>
            <person name="Steele A.D."/>
            <person name="Gui C."/>
            <person name="Meng S."/>
            <person name="Li G."/>
            <person name="Viehrig K."/>
            <person name="Ye F."/>
            <person name="Su P."/>
            <person name="Kiefer A.F."/>
            <person name="Nichols A."/>
            <person name="Cepeda A.J."/>
            <person name="Yan W."/>
            <person name="Fan B."/>
            <person name="Jiang Y."/>
            <person name="Adhikari A."/>
            <person name="Zheng C.-J."/>
            <person name="Schuster L."/>
            <person name="Cowan T.M."/>
            <person name="Smanski M.J."/>
            <person name="Chevrette M.G."/>
            <person name="De Carvalho L.P.S."/>
            <person name="Shen B."/>
        </authorList>
    </citation>
    <scope>NUCLEOTIDE SEQUENCE [LARGE SCALE GENOMIC DNA]</scope>
    <source>
        <strain evidence="2 3">NPDC052347</strain>
    </source>
</reference>